<dbReference type="Proteomes" id="UP000516173">
    <property type="component" value="Chromosome"/>
</dbReference>
<dbReference type="RefSeq" id="WP_187684214.1">
    <property type="nucleotide sequence ID" value="NZ_AP023396.1"/>
</dbReference>
<feature type="transmembrane region" description="Helical" evidence="1">
    <location>
        <begin position="46"/>
        <end position="67"/>
    </location>
</feature>
<dbReference type="EMBL" id="AP023396">
    <property type="protein sequence ID" value="BCK57296.1"/>
    <property type="molecule type" value="Genomic_DNA"/>
</dbReference>
<name>A0A7G1KRY5_9NOCA</name>
<reference evidence="2 3" key="1">
    <citation type="submission" date="2020-08" db="EMBL/GenBank/DDBJ databases">
        <title>Genome Sequencing of Nocardia wallacei strain FMUON74 and assembly.</title>
        <authorList>
            <person name="Toyokawa M."/>
            <person name="Uesaka K."/>
        </authorList>
    </citation>
    <scope>NUCLEOTIDE SEQUENCE [LARGE SCALE GENOMIC DNA]</scope>
    <source>
        <strain evidence="2 3">FMUON74</strain>
    </source>
</reference>
<dbReference type="AlphaFoldDB" id="A0A7G1KRY5"/>
<proteinExistence type="predicted"/>
<evidence type="ECO:0000313" key="2">
    <source>
        <dbReference type="EMBL" id="BCK57296.1"/>
    </source>
</evidence>
<dbReference type="GeneID" id="80349509"/>
<dbReference type="KEGG" id="nwl:NWFMUON74_50680"/>
<keyword evidence="3" id="KW-1185">Reference proteome</keyword>
<keyword evidence="1" id="KW-0812">Transmembrane</keyword>
<evidence type="ECO:0000313" key="3">
    <source>
        <dbReference type="Proteomes" id="UP000516173"/>
    </source>
</evidence>
<organism evidence="2 3">
    <name type="scientific">Nocardia wallacei</name>
    <dbReference type="NCBI Taxonomy" id="480035"/>
    <lineage>
        <taxon>Bacteria</taxon>
        <taxon>Bacillati</taxon>
        <taxon>Actinomycetota</taxon>
        <taxon>Actinomycetes</taxon>
        <taxon>Mycobacteriales</taxon>
        <taxon>Nocardiaceae</taxon>
        <taxon>Nocardia</taxon>
    </lineage>
</organism>
<keyword evidence="1" id="KW-1133">Transmembrane helix</keyword>
<accession>A0A7G1KRY5</accession>
<sequence length="87" mass="9340">MGTQLGIILEYILETVRWLGMIIIAIVGIGLLISEGAKSKLSPSKILMVAGSAILAAVLLWILPTLINYARVDANNVVPDHPIGSYR</sequence>
<protein>
    <submittedName>
        <fullName evidence="2">Uncharacterized protein</fullName>
    </submittedName>
</protein>
<feature type="transmembrane region" description="Helical" evidence="1">
    <location>
        <begin position="15"/>
        <end position="34"/>
    </location>
</feature>
<evidence type="ECO:0000256" key="1">
    <source>
        <dbReference type="SAM" id="Phobius"/>
    </source>
</evidence>
<gene>
    <name evidence="2" type="ORF">NWFMUON74_50680</name>
</gene>
<keyword evidence="1" id="KW-0472">Membrane</keyword>